<dbReference type="VEuPathDB" id="FungiDB:BDEG_25073"/>
<name>A0A177WPZ0_BATDL</name>
<reference evidence="1 2" key="2">
    <citation type="submission" date="2016-05" db="EMBL/GenBank/DDBJ databases">
        <title>Lineage-specific infection strategies underlie the spectrum of fungal disease in amphibians.</title>
        <authorList>
            <person name="Cuomo C.A."/>
            <person name="Farrer R.A."/>
            <person name="James T."/>
            <person name="Longcore J."/>
            <person name="Birren B."/>
        </authorList>
    </citation>
    <scope>NUCLEOTIDE SEQUENCE [LARGE SCALE GENOMIC DNA]</scope>
    <source>
        <strain evidence="1 2">JEL423</strain>
    </source>
</reference>
<protein>
    <submittedName>
        <fullName evidence="1">Uncharacterized protein</fullName>
    </submittedName>
</protein>
<reference evidence="1 2" key="1">
    <citation type="submission" date="2006-10" db="EMBL/GenBank/DDBJ databases">
        <title>The Genome Sequence of Batrachochytrium dendrobatidis JEL423.</title>
        <authorList>
            <consortium name="The Broad Institute Genome Sequencing Platform"/>
            <person name="Birren B."/>
            <person name="Lander E."/>
            <person name="Galagan J."/>
            <person name="Cuomo C."/>
            <person name="Devon K."/>
            <person name="Jaffe D."/>
            <person name="Butler J."/>
            <person name="Alvarez P."/>
            <person name="Gnerre S."/>
            <person name="Grabherr M."/>
            <person name="Kleber M."/>
            <person name="Mauceli E."/>
            <person name="Brockman W."/>
            <person name="Young S."/>
            <person name="LaButti K."/>
            <person name="Sykes S."/>
            <person name="DeCaprio D."/>
            <person name="Crawford M."/>
            <person name="Koehrsen M."/>
            <person name="Engels R."/>
            <person name="Montgomery P."/>
            <person name="Pearson M."/>
            <person name="Howarth C."/>
            <person name="Larson L."/>
            <person name="White J."/>
            <person name="O'Leary S."/>
            <person name="Kodira C."/>
            <person name="Zeng Q."/>
            <person name="Yandava C."/>
            <person name="Alvarado L."/>
            <person name="Longcore J."/>
            <person name="James T."/>
        </authorList>
    </citation>
    <scope>NUCLEOTIDE SEQUENCE [LARGE SCALE GENOMIC DNA]</scope>
    <source>
        <strain evidence="1 2">JEL423</strain>
    </source>
</reference>
<evidence type="ECO:0000313" key="1">
    <source>
        <dbReference type="EMBL" id="OAJ41490.1"/>
    </source>
</evidence>
<organism evidence="1 2">
    <name type="scientific">Batrachochytrium dendrobatidis (strain JEL423)</name>
    <dbReference type="NCBI Taxonomy" id="403673"/>
    <lineage>
        <taxon>Eukaryota</taxon>
        <taxon>Fungi</taxon>
        <taxon>Fungi incertae sedis</taxon>
        <taxon>Chytridiomycota</taxon>
        <taxon>Chytridiomycota incertae sedis</taxon>
        <taxon>Chytridiomycetes</taxon>
        <taxon>Rhizophydiales</taxon>
        <taxon>Rhizophydiales incertae sedis</taxon>
        <taxon>Batrachochytrium</taxon>
    </lineage>
</organism>
<proteinExistence type="predicted"/>
<accession>A0A177WPZ0</accession>
<evidence type="ECO:0000313" key="2">
    <source>
        <dbReference type="Proteomes" id="UP000077115"/>
    </source>
</evidence>
<dbReference type="AlphaFoldDB" id="A0A177WPZ0"/>
<gene>
    <name evidence="1" type="ORF">BDEG_25073</name>
</gene>
<dbReference type="EMBL" id="DS022306">
    <property type="protein sequence ID" value="OAJ41490.1"/>
    <property type="molecule type" value="Genomic_DNA"/>
</dbReference>
<sequence>MVCLVTLLVTISQWRERSNTLRQHHHWESIHDETDQDAFHDNSSPVHHEYFLGIDFRRKPKSFKSAVLHKEASFQDTYVNPIPKYSLSDKNMDRLDSHLDAKVRSEYRFPTNQDKPLERKQPLNVRETPLVLKPTQPHIYDTTTESIKNYNRFGNAKLDSEPHIQYIKSSE</sequence>
<dbReference type="Proteomes" id="UP000077115">
    <property type="component" value="Unassembled WGS sequence"/>
</dbReference>